<dbReference type="InterPro" id="IPR036397">
    <property type="entry name" value="RNaseH_sf"/>
</dbReference>
<evidence type="ECO:0000259" key="2">
    <source>
        <dbReference type="Pfam" id="PF13456"/>
    </source>
</evidence>
<dbReference type="EMBL" id="UZAU01000815">
    <property type="status" value="NOT_ANNOTATED_CDS"/>
    <property type="molecule type" value="Genomic_DNA"/>
</dbReference>
<dbReference type="OMA" id="QERETCD"/>
<dbReference type="GO" id="GO:0003676">
    <property type="term" value="F:nucleic acid binding"/>
    <property type="evidence" value="ECO:0007669"/>
    <property type="project" value="InterPro"/>
</dbReference>
<organism evidence="4 5">
    <name type="scientific">Cannabis sativa</name>
    <name type="common">Hemp</name>
    <name type="synonym">Marijuana</name>
    <dbReference type="NCBI Taxonomy" id="3483"/>
    <lineage>
        <taxon>Eukaryota</taxon>
        <taxon>Viridiplantae</taxon>
        <taxon>Streptophyta</taxon>
        <taxon>Embryophyta</taxon>
        <taxon>Tracheophyta</taxon>
        <taxon>Spermatophyta</taxon>
        <taxon>Magnoliopsida</taxon>
        <taxon>eudicotyledons</taxon>
        <taxon>Gunneridae</taxon>
        <taxon>Pentapetalae</taxon>
        <taxon>rosids</taxon>
        <taxon>fabids</taxon>
        <taxon>Rosales</taxon>
        <taxon>Cannabaceae</taxon>
        <taxon>Cannabis</taxon>
    </lineage>
</organism>
<dbReference type="InterPro" id="IPR002156">
    <property type="entry name" value="RNaseH_domain"/>
</dbReference>
<name>A0A803QID8_CANSA</name>
<proteinExistence type="predicted"/>
<dbReference type="Proteomes" id="UP000596661">
    <property type="component" value="Unassembled WGS sequence"/>
</dbReference>
<dbReference type="EnsemblPlants" id="evm.model.10.1086">
    <property type="protein sequence ID" value="cds.evm.model.10.1086"/>
    <property type="gene ID" value="evm.TU.10.1086"/>
</dbReference>
<evidence type="ECO:0000256" key="1">
    <source>
        <dbReference type="SAM" id="MobiDB-lite"/>
    </source>
</evidence>
<evidence type="ECO:0000259" key="3">
    <source>
        <dbReference type="Pfam" id="PF13966"/>
    </source>
</evidence>
<dbReference type="SUPFAM" id="SSF53098">
    <property type="entry name" value="Ribonuclease H-like"/>
    <property type="match status" value="1"/>
</dbReference>
<dbReference type="AlphaFoldDB" id="A0A803QID8"/>
<accession>A0A803QID8</accession>
<evidence type="ECO:0000313" key="5">
    <source>
        <dbReference type="Proteomes" id="UP000596661"/>
    </source>
</evidence>
<dbReference type="Gramene" id="evm.model.10.1086">
    <property type="protein sequence ID" value="cds.evm.model.10.1086"/>
    <property type="gene ID" value="evm.TU.10.1086"/>
</dbReference>
<dbReference type="PANTHER" id="PTHR47074:SF48">
    <property type="entry name" value="POLYNUCLEOTIDYL TRANSFERASE, RIBONUCLEASE H-LIKE SUPERFAMILY PROTEIN"/>
    <property type="match status" value="1"/>
</dbReference>
<evidence type="ECO:0008006" key="6">
    <source>
        <dbReference type="Google" id="ProtNLM"/>
    </source>
</evidence>
<dbReference type="InterPro" id="IPR026960">
    <property type="entry name" value="RVT-Znf"/>
</dbReference>
<dbReference type="CDD" id="cd06222">
    <property type="entry name" value="RNase_H_like"/>
    <property type="match status" value="1"/>
</dbReference>
<keyword evidence="5" id="KW-1185">Reference proteome</keyword>
<feature type="compositionally biased region" description="Pro residues" evidence="1">
    <location>
        <begin position="190"/>
        <end position="203"/>
    </location>
</feature>
<evidence type="ECO:0000313" key="4">
    <source>
        <dbReference type="EnsemblPlants" id="cds.evm.model.10.1086"/>
    </source>
</evidence>
<dbReference type="InterPro" id="IPR052929">
    <property type="entry name" value="RNase_H-like_EbsB-rel"/>
</dbReference>
<dbReference type="PANTHER" id="PTHR47074">
    <property type="entry name" value="BNAC02G40300D PROTEIN"/>
    <property type="match status" value="1"/>
</dbReference>
<protein>
    <recommendedName>
        <fullName evidence="6">Reverse transcriptase zinc-binding domain</fullName>
    </recommendedName>
</protein>
<dbReference type="InterPro" id="IPR012337">
    <property type="entry name" value="RNaseH-like_sf"/>
</dbReference>
<feature type="domain" description="RNase H type-1" evidence="2">
    <location>
        <begin position="212"/>
        <end position="334"/>
    </location>
</feature>
<dbReference type="InterPro" id="IPR044730">
    <property type="entry name" value="RNase_H-like_dom_plant"/>
</dbReference>
<dbReference type="Pfam" id="PF13456">
    <property type="entry name" value="RVT_3"/>
    <property type="match status" value="1"/>
</dbReference>
<dbReference type="GO" id="GO:0004523">
    <property type="term" value="F:RNA-DNA hybrid ribonuclease activity"/>
    <property type="evidence" value="ECO:0007669"/>
    <property type="project" value="InterPro"/>
</dbReference>
<feature type="domain" description="Reverse transcriptase zinc-binding" evidence="3">
    <location>
        <begin position="26"/>
        <end position="100"/>
    </location>
</feature>
<dbReference type="Pfam" id="PF13966">
    <property type="entry name" value="zf-RVT"/>
    <property type="match status" value="1"/>
</dbReference>
<reference evidence="4" key="1">
    <citation type="submission" date="2021-03" db="UniProtKB">
        <authorList>
            <consortium name="EnsemblPlants"/>
        </authorList>
    </citation>
    <scope>IDENTIFICATION</scope>
</reference>
<sequence>MNTFGIYNVHSTYHHAASLEDLDLSSTSNSSTNWWKYFWKLQLPQKIKIFAWRVFHDALPVATSLVRRHIITDSTCSVCRQAWESIGHALFGCKYAKAVWRATGFHFDWNAAVQMNKGDYLVYLSTIHSKLEMESIICILWSIWTESNQIIHGNKAKSAVLLASFATNYLSNYHHAQAKYRPPDAAANQNPPPAPVPDSPWRPPDPCSLKMNVDAAINASTNQMGIGAVIRNCQGAVIAAFSKPILGNFASHEIEAKAVFHSLLWASQLELQVGQIETDAMMVTNALYGRSNCISTFHDLINDVSCLLSFFPGVSVVHAKRTANKAAHYLARYALGLDEACFWMDSFPPSLNSVIVNDFFV</sequence>
<feature type="region of interest" description="Disordered" evidence="1">
    <location>
        <begin position="182"/>
        <end position="203"/>
    </location>
</feature>
<dbReference type="Gene3D" id="3.30.420.10">
    <property type="entry name" value="Ribonuclease H-like superfamily/Ribonuclease H"/>
    <property type="match status" value="1"/>
</dbReference>